<proteinExistence type="inferred from homology"/>
<protein>
    <submittedName>
        <fullName evidence="4">Competence protein ComF</fullName>
    </submittedName>
</protein>
<sequence length="227" mass="24510">MAGALWPARCLLCGDPGQDGRDLCAGCDRQLPWSGPACHRCALPLPAASEGDSATCTLCEHEPPPLAHTHAAFAYAAPLDRLLPRLKFHGELAAGRLMARLMAEALAEQPLPEALVPVPLHRRRLRERGYNQAREIAAPLARQLGVPLRDGLLQRIRHTRPQSRLDAEGRQGNLDDAFAVVARGPLPAHVALVDDVMTTGATLHAAAWALREAGVRRVDAWVCARAL</sequence>
<dbReference type="Pfam" id="PF00156">
    <property type="entry name" value="Pribosyltran"/>
    <property type="match status" value="1"/>
</dbReference>
<evidence type="ECO:0000259" key="2">
    <source>
        <dbReference type="Pfam" id="PF00156"/>
    </source>
</evidence>
<dbReference type="eggNOG" id="COG1040">
    <property type="taxonomic scope" value="Bacteria"/>
</dbReference>
<keyword evidence="5" id="KW-1185">Reference proteome</keyword>
<dbReference type="CDD" id="cd06223">
    <property type="entry name" value="PRTases_typeI"/>
    <property type="match status" value="1"/>
</dbReference>
<feature type="domain" description="Double zinc ribbon" evidence="3">
    <location>
        <begin position="4"/>
        <end position="59"/>
    </location>
</feature>
<dbReference type="PANTHER" id="PTHR47505:SF1">
    <property type="entry name" value="DNA UTILIZATION PROTEIN YHGH"/>
    <property type="match status" value="1"/>
</dbReference>
<comment type="similarity">
    <text evidence="1">Belongs to the ComF/GntX family.</text>
</comment>
<gene>
    <name evidence="4" type="ORF">N800_06355</name>
</gene>
<organism evidence="4 5">
    <name type="scientific">Lysobacter daejeonensis GH1-9</name>
    <dbReference type="NCBI Taxonomy" id="1385517"/>
    <lineage>
        <taxon>Bacteria</taxon>
        <taxon>Pseudomonadati</taxon>
        <taxon>Pseudomonadota</taxon>
        <taxon>Gammaproteobacteria</taxon>
        <taxon>Lysobacterales</taxon>
        <taxon>Lysobacteraceae</taxon>
        <taxon>Aerolutibacter</taxon>
    </lineage>
</organism>
<dbReference type="STRING" id="1385517.N800_06355"/>
<dbReference type="InterPro" id="IPR029057">
    <property type="entry name" value="PRTase-like"/>
</dbReference>
<dbReference type="AlphaFoldDB" id="A0A0A0EW87"/>
<dbReference type="EMBL" id="AVPU01000031">
    <property type="protein sequence ID" value="KGM53367.1"/>
    <property type="molecule type" value="Genomic_DNA"/>
</dbReference>
<reference evidence="4 5" key="1">
    <citation type="submission" date="2013-08" db="EMBL/GenBank/DDBJ databases">
        <title>Genome sequencing of Lysobacter.</title>
        <authorList>
            <person name="Zhang S."/>
            <person name="Wang G."/>
        </authorList>
    </citation>
    <scope>NUCLEOTIDE SEQUENCE [LARGE SCALE GENOMIC DNA]</scope>
    <source>
        <strain evidence="4 5">GH1-9</strain>
    </source>
</reference>
<evidence type="ECO:0000259" key="3">
    <source>
        <dbReference type="Pfam" id="PF18912"/>
    </source>
</evidence>
<comment type="caution">
    <text evidence="4">The sequence shown here is derived from an EMBL/GenBank/DDBJ whole genome shotgun (WGS) entry which is preliminary data.</text>
</comment>
<name>A0A0A0EW87_9GAMM</name>
<dbReference type="InterPro" id="IPR044005">
    <property type="entry name" value="DZR_2"/>
</dbReference>
<dbReference type="Proteomes" id="UP000029998">
    <property type="component" value="Unassembled WGS sequence"/>
</dbReference>
<evidence type="ECO:0000313" key="4">
    <source>
        <dbReference type="EMBL" id="KGM53367.1"/>
    </source>
</evidence>
<evidence type="ECO:0000256" key="1">
    <source>
        <dbReference type="ARBA" id="ARBA00008007"/>
    </source>
</evidence>
<dbReference type="Pfam" id="PF18912">
    <property type="entry name" value="DZR_2"/>
    <property type="match status" value="1"/>
</dbReference>
<dbReference type="PANTHER" id="PTHR47505">
    <property type="entry name" value="DNA UTILIZATION PROTEIN YHGH"/>
    <property type="match status" value="1"/>
</dbReference>
<accession>A0A0A0EW87</accession>
<evidence type="ECO:0000313" key="5">
    <source>
        <dbReference type="Proteomes" id="UP000029998"/>
    </source>
</evidence>
<dbReference type="InterPro" id="IPR051910">
    <property type="entry name" value="ComF/GntX_DNA_util-trans"/>
</dbReference>
<dbReference type="InterPro" id="IPR000836">
    <property type="entry name" value="PRTase_dom"/>
</dbReference>
<dbReference type="Gene3D" id="3.40.50.2020">
    <property type="match status" value="1"/>
</dbReference>
<dbReference type="SUPFAM" id="SSF53271">
    <property type="entry name" value="PRTase-like"/>
    <property type="match status" value="1"/>
</dbReference>
<feature type="domain" description="Phosphoribosyltransferase" evidence="2">
    <location>
        <begin position="134"/>
        <end position="222"/>
    </location>
</feature>